<keyword evidence="1" id="KW-0472">Membrane</keyword>
<evidence type="ECO:0000256" key="1">
    <source>
        <dbReference type="SAM" id="Phobius"/>
    </source>
</evidence>
<keyword evidence="1" id="KW-1133">Transmembrane helix</keyword>
<gene>
    <name evidence="3" type="ORF">KCJAJFAP_02254</name>
</gene>
<protein>
    <recommendedName>
        <fullName evidence="2">Uncharacterized protein YyaB-like PH domain-containing protein</fullName>
    </recommendedName>
</protein>
<dbReference type="Proteomes" id="UP000361836">
    <property type="component" value="Unassembled WGS sequence"/>
</dbReference>
<keyword evidence="1" id="KW-0812">Transmembrane</keyword>
<dbReference type="PROSITE" id="PS51257">
    <property type="entry name" value="PROKAR_LIPOPROTEIN"/>
    <property type="match status" value="1"/>
</dbReference>
<feature type="domain" description="Uncharacterized protein YyaB-like PH" evidence="2">
    <location>
        <begin position="76"/>
        <end position="143"/>
    </location>
</feature>
<sequence>MGEKGERPERVFPGRTDPWFITAMVIVAGGLSAACIACFLSSSPALLWGWLALLPVPALVALAALPVRSNRLEFYGDRLVVVYAGTRSVIPYAHVRGVRRTRTLWAGTANSLDRVYIEAPYDGDAIVSVTDNDALVAELGRRCGLGPDA</sequence>
<keyword evidence="4" id="KW-1185">Reference proteome</keyword>
<dbReference type="Pfam" id="PF06713">
    <property type="entry name" value="bPH_4"/>
    <property type="match status" value="1"/>
</dbReference>
<dbReference type="AlphaFoldDB" id="A0A5K1IYJ0"/>
<evidence type="ECO:0000313" key="4">
    <source>
        <dbReference type="Proteomes" id="UP000361836"/>
    </source>
</evidence>
<reference evidence="3 4" key="1">
    <citation type="submission" date="2019-10" db="EMBL/GenBank/DDBJ databases">
        <authorList>
            <person name="Wolf R A."/>
        </authorList>
    </citation>
    <scope>NUCLEOTIDE SEQUENCE [LARGE SCALE GENOMIC DNA]</scope>
    <source>
        <strain evidence="3">Collinsella_aerofaciens_MC2</strain>
    </source>
</reference>
<dbReference type="RefSeq" id="WP_187324724.1">
    <property type="nucleotide sequence ID" value="NZ_CAAKNU010000023.1"/>
</dbReference>
<feature type="transmembrane region" description="Helical" evidence="1">
    <location>
        <begin position="20"/>
        <end position="42"/>
    </location>
</feature>
<evidence type="ECO:0000313" key="3">
    <source>
        <dbReference type="EMBL" id="VWL94233.1"/>
    </source>
</evidence>
<organism evidence="3 4">
    <name type="scientific">Collinsella aerofaciens</name>
    <dbReference type="NCBI Taxonomy" id="74426"/>
    <lineage>
        <taxon>Bacteria</taxon>
        <taxon>Bacillati</taxon>
        <taxon>Actinomycetota</taxon>
        <taxon>Coriobacteriia</taxon>
        <taxon>Coriobacteriales</taxon>
        <taxon>Coriobacteriaceae</taxon>
        <taxon>Collinsella</taxon>
    </lineage>
</organism>
<accession>A0A5K1IYJ0</accession>
<dbReference type="EMBL" id="CABWIE010000018">
    <property type="protein sequence ID" value="VWL94233.1"/>
    <property type="molecule type" value="Genomic_DNA"/>
</dbReference>
<dbReference type="InterPro" id="IPR009589">
    <property type="entry name" value="PH_YyaB-like"/>
</dbReference>
<dbReference type="GO" id="GO:0030153">
    <property type="term" value="P:bacteriocin immunity"/>
    <property type="evidence" value="ECO:0007669"/>
    <property type="project" value="InterPro"/>
</dbReference>
<proteinExistence type="predicted"/>
<feature type="transmembrane region" description="Helical" evidence="1">
    <location>
        <begin position="48"/>
        <end position="67"/>
    </location>
</feature>
<evidence type="ECO:0000259" key="2">
    <source>
        <dbReference type="Pfam" id="PF06713"/>
    </source>
</evidence>
<name>A0A5K1IYJ0_9ACTN</name>